<dbReference type="Pfam" id="PF12158">
    <property type="entry name" value="DUF3592"/>
    <property type="match status" value="1"/>
</dbReference>
<sequence>MQFSFWFSRLFPLPFILVGGLVLWIGGQNLYNGKSSETWPQVSGQIMESSVTSSKGSGSQRTYRAAVRYRFRVKDKAYIGDRITYKGNDSGGSSVAEALVKRYPQGKLVTVYYKPDNPSQSVLEPGLTLDAFWVPGIGFLFFGVGCVMAVMLPKMMQDV</sequence>
<proteinExistence type="predicted"/>
<keyword evidence="1" id="KW-0472">Membrane</keyword>
<keyword evidence="4" id="KW-1185">Reference proteome</keyword>
<keyword evidence="1" id="KW-1133">Transmembrane helix</keyword>
<protein>
    <submittedName>
        <fullName evidence="3">DUF3592 domain-containing protein</fullName>
    </submittedName>
</protein>
<comment type="caution">
    <text evidence="3">The sequence shown here is derived from an EMBL/GenBank/DDBJ whole genome shotgun (WGS) entry which is preliminary data.</text>
</comment>
<gene>
    <name evidence="3" type="ORF">H6G24_31480</name>
</gene>
<dbReference type="RefSeq" id="WP_190550228.1">
    <property type="nucleotide sequence ID" value="NZ_CAWPNO010000109.1"/>
</dbReference>
<reference evidence="3 4" key="1">
    <citation type="journal article" date="2020" name="ISME J.">
        <title>Comparative genomics reveals insights into cyanobacterial evolution and habitat adaptation.</title>
        <authorList>
            <person name="Chen M.Y."/>
            <person name="Teng W.K."/>
            <person name="Zhao L."/>
            <person name="Hu C.X."/>
            <person name="Zhou Y.K."/>
            <person name="Han B.P."/>
            <person name="Song L.R."/>
            <person name="Shu W.S."/>
        </authorList>
    </citation>
    <scope>NUCLEOTIDE SEQUENCE [LARGE SCALE GENOMIC DNA]</scope>
    <source>
        <strain evidence="3 4">FACHB-288</strain>
    </source>
</reference>
<dbReference type="InterPro" id="IPR021994">
    <property type="entry name" value="DUF3592"/>
</dbReference>
<evidence type="ECO:0000313" key="3">
    <source>
        <dbReference type="EMBL" id="MBD2199943.1"/>
    </source>
</evidence>
<evidence type="ECO:0000256" key="1">
    <source>
        <dbReference type="SAM" id="Phobius"/>
    </source>
</evidence>
<feature type="domain" description="DUF3592" evidence="2">
    <location>
        <begin position="42"/>
        <end position="127"/>
    </location>
</feature>
<accession>A0ABR8AKY3</accession>
<feature type="transmembrane region" description="Helical" evidence="1">
    <location>
        <begin position="132"/>
        <end position="152"/>
    </location>
</feature>
<feature type="transmembrane region" description="Helical" evidence="1">
    <location>
        <begin position="7"/>
        <end position="26"/>
    </location>
</feature>
<dbReference type="Proteomes" id="UP000658514">
    <property type="component" value="Unassembled WGS sequence"/>
</dbReference>
<name>A0ABR8AKY3_9CYAN</name>
<evidence type="ECO:0000259" key="2">
    <source>
        <dbReference type="Pfam" id="PF12158"/>
    </source>
</evidence>
<keyword evidence="1" id="KW-0812">Transmembrane</keyword>
<dbReference type="EMBL" id="JACJQH010000072">
    <property type="protein sequence ID" value="MBD2199943.1"/>
    <property type="molecule type" value="Genomic_DNA"/>
</dbReference>
<organism evidence="3 4">
    <name type="scientific">Calothrix parietina FACHB-288</name>
    <dbReference type="NCBI Taxonomy" id="2692896"/>
    <lineage>
        <taxon>Bacteria</taxon>
        <taxon>Bacillati</taxon>
        <taxon>Cyanobacteriota</taxon>
        <taxon>Cyanophyceae</taxon>
        <taxon>Nostocales</taxon>
        <taxon>Calotrichaceae</taxon>
        <taxon>Calothrix</taxon>
    </lineage>
</organism>
<evidence type="ECO:0000313" key="4">
    <source>
        <dbReference type="Proteomes" id="UP000658514"/>
    </source>
</evidence>